<protein>
    <recommendedName>
        <fullName evidence="3">RNase H type-1 domain-containing protein</fullName>
    </recommendedName>
</protein>
<dbReference type="EMBL" id="JAZDWU010000008">
    <property type="protein sequence ID" value="KAK9994548.1"/>
    <property type="molecule type" value="Genomic_DNA"/>
</dbReference>
<accession>A0AAW2CAN8</accession>
<dbReference type="Proteomes" id="UP001459277">
    <property type="component" value="Unassembled WGS sequence"/>
</dbReference>
<name>A0AAW2CAN8_9ROSI</name>
<dbReference type="PANTHER" id="PTHR33116">
    <property type="entry name" value="REVERSE TRANSCRIPTASE ZINC-BINDING DOMAIN-CONTAINING PROTEIN-RELATED-RELATED"/>
    <property type="match status" value="1"/>
</dbReference>
<organism evidence="1 2">
    <name type="scientific">Lithocarpus litseifolius</name>
    <dbReference type="NCBI Taxonomy" id="425828"/>
    <lineage>
        <taxon>Eukaryota</taxon>
        <taxon>Viridiplantae</taxon>
        <taxon>Streptophyta</taxon>
        <taxon>Embryophyta</taxon>
        <taxon>Tracheophyta</taxon>
        <taxon>Spermatophyta</taxon>
        <taxon>Magnoliopsida</taxon>
        <taxon>eudicotyledons</taxon>
        <taxon>Gunneridae</taxon>
        <taxon>Pentapetalae</taxon>
        <taxon>rosids</taxon>
        <taxon>fabids</taxon>
        <taxon>Fagales</taxon>
        <taxon>Fagaceae</taxon>
        <taxon>Lithocarpus</taxon>
    </lineage>
</organism>
<comment type="caution">
    <text evidence="1">The sequence shown here is derived from an EMBL/GenBank/DDBJ whole genome shotgun (WGS) entry which is preliminary data.</text>
</comment>
<gene>
    <name evidence="1" type="ORF">SO802_024251</name>
</gene>
<sequence>MSTFSIPIKVCDRLDSLTRRFWWKPSQREGRFITWNALDKLCYPRSRGGLGFKKANEMNNALMAKLAWMIASKRDSTYMRILRLKYKVSEDWLRAKAPKNASPIWRAIEKAKSIVSKGACYLIGDGKSVDIWLDSWVPWIQGFTLAPKSASTLRVATKGFKADEAQLTMTADIINLILNPPEPLWQAHDKGSGLKLYPNGLFQAEAEALLWTVQLASRERWCSVTFEGDCKVNKSCNNAAHVVAKFAIESNMSCFFISGNLPPSIVDACKKDAPLCFSLS</sequence>
<proteinExistence type="predicted"/>
<evidence type="ECO:0000313" key="1">
    <source>
        <dbReference type="EMBL" id="KAK9994548.1"/>
    </source>
</evidence>
<evidence type="ECO:0008006" key="3">
    <source>
        <dbReference type="Google" id="ProtNLM"/>
    </source>
</evidence>
<keyword evidence="2" id="KW-1185">Reference proteome</keyword>
<reference evidence="1 2" key="1">
    <citation type="submission" date="2024-01" db="EMBL/GenBank/DDBJ databases">
        <title>A telomere-to-telomere, gap-free genome of sweet tea (Lithocarpus litseifolius).</title>
        <authorList>
            <person name="Zhou J."/>
        </authorList>
    </citation>
    <scope>NUCLEOTIDE SEQUENCE [LARGE SCALE GENOMIC DNA]</scope>
    <source>
        <strain evidence="1">Zhou-2022a</strain>
        <tissue evidence="1">Leaf</tissue>
    </source>
</reference>
<evidence type="ECO:0000313" key="2">
    <source>
        <dbReference type="Proteomes" id="UP001459277"/>
    </source>
</evidence>
<dbReference type="AlphaFoldDB" id="A0AAW2CAN8"/>
<dbReference type="PANTHER" id="PTHR33116:SF78">
    <property type="entry name" value="OS12G0587133 PROTEIN"/>
    <property type="match status" value="1"/>
</dbReference>